<gene>
    <name evidence="2" type="ORF">LEP1GSC125_0367</name>
</gene>
<dbReference type="InterPro" id="IPR052909">
    <property type="entry name" value="Transposase_6_like"/>
</dbReference>
<accession>A0AA87MT36</accession>
<evidence type="ECO:0000259" key="1">
    <source>
        <dbReference type="Pfam" id="PF13340"/>
    </source>
</evidence>
<feature type="domain" description="Insertion element IS402-like" evidence="1">
    <location>
        <begin position="10"/>
        <end position="85"/>
    </location>
</feature>
<organism evidence="2 3">
    <name type="scientific">Leptospira mayottensis 200901122</name>
    <dbReference type="NCBI Taxonomy" id="1193010"/>
    <lineage>
        <taxon>Bacteria</taxon>
        <taxon>Pseudomonadati</taxon>
        <taxon>Spirochaetota</taxon>
        <taxon>Spirochaetia</taxon>
        <taxon>Leptospirales</taxon>
        <taxon>Leptospiraceae</taxon>
        <taxon>Leptospira</taxon>
    </lineage>
</organism>
<evidence type="ECO:0000313" key="3">
    <source>
        <dbReference type="Proteomes" id="UP000001343"/>
    </source>
</evidence>
<name>A0AA87MT36_9LEPT</name>
<proteinExistence type="predicted"/>
<reference evidence="2 3" key="1">
    <citation type="journal article" date="2014" name="Int. J. Syst. Evol. Microbiol.">
        <title>Leptospira mayottensis sp. nov., a pathogenic species of the genus Leptospira isolated from humans.</title>
        <authorList>
            <person name="Bourhy P."/>
            <person name="Collet L."/>
            <person name="Brisse S."/>
            <person name="Picardeau M."/>
        </authorList>
    </citation>
    <scope>NUCLEOTIDE SEQUENCE [LARGE SCALE GENOMIC DNA]</scope>
    <source>
        <strain evidence="2 3">200901122</strain>
    </source>
</reference>
<dbReference type="PANTHER" id="PTHR46637:SF1">
    <property type="entry name" value="BLL5188 PROTEIN"/>
    <property type="match status" value="1"/>
</dbReference>
<dbReference type="Proteomes" id="UP000001343">
    <property type="component" value="Unassembled WGS sequence"/>
</dbReference>
<dbReference type="AlphaFoldDB" id="A0AA87MT36"/>
<dbReference type="Pfam" id="PF13340">
    <property type="entry name" value="DUF4096"/>
    <property type="match status" value="1"/>
</dbReference>
<dbReference type="PANTHER" id="PTHR46637">
    <property type="entry name" value="TIS1421-TRANSPOSASE PROTEIN A"/>
    <property type="match status" value="1"/>
</dbReference>
<dbReference type="EMBL" id="AKWM02000016">
    <property type="protein sequence ID" value="EKS01470.1"/>
    <property type="molecule type" value="Genomic_DNA"/>
</dbReference>
<dbReference type="InterPro" id="IPR025161">
    <property type="entry name" value="IS402-like_dom"/>
</dbReference>
<protein>
    <recommendedName>
        <fullName evidence="1">Insertion element IS402-like domain-containing protein</fullName>
    </recommendedName>
</protein>
<sequence length="145" mass="16943">MIVMSRLGDLTNEQWDLLCDLLVEPEARDDGKGRPRVNSRSILDGILWILRTGAPWIDLPDRYPAYQTCHRRFQEWRKNGTLDKILEALLHDLEIRGKMDLSTCFIDGTFVPGKKGAYVLAKLNGKGYKSHGYRRQKWYSYLRRD</sequence>
<comment type="caution">
    <text evidence="2">The sequence shown here is derived from an EMBL/GenBank/DDBJ whole genome shotgun (WGS) entry which is preliminary data.</text>
</comment>
<evidence type="ECO:0000313" key="2">
    <source>
        <dbReference type="EMBL" id="EKS01470.1"/>
    </source>
</evidence>